<dbReference type="EMBL" id="JAHRIQ010028669">
    <property type="protein sequence ID" value="MEQ2230790.1"/>
    <property type="molecule type" value="Genomic_DNA"/>
</dbReference>
<evidence type="ECO:0000313" key="2">
    <source>
        <dbReference type="EMBL" id="MEQ2230790.1"/>
    </source>
</evidence>
<organism evidence="2 3">
    <name type="scientific">Ilyodon furcidens</name>
    <name type="common">goldbreast splitfin</name>
    <dbReference type="NCBI Taxonomy" id="33524"/>
    <lineage>
        <taxon>Eukaryota</taxon>
        <taxon>Metazoa</taxon>
        <taxon>Chordata</taxon>
        <taxon>Craniata</taxon>
        <taxon>Vertebrata</taxon>
        <taxon>Euteleostomi</taxon>
        <taxon>Actinopterygii</taxon>
        <taxon>Neopterygii</taxon>
        <taxon>Teleostei</taxon>
        <taxon>Neoteleostei</taxon>
        <taxon>Acanthomorphata</taxon>
        <taxon>Ovalentaria</taxon>
        <taxon>Atherinomorphae</taxon>
        <taxon>Cyprinodontiformes</taxon>
        <taxon>Goodeidae</taxon>
        <taxon>Ilyodon</taxon>
    </lineage>
</organism>
<proteinExistence type="predicted"/>
<accession>A0ABV0TD14</accession>
<dbReference type="Proteomes" id="UP001482620">
    <property type="component" value="Unassembled WGS sequence"/>
</dbReference>
<comment type="caution">
    <text evidence="2">The sequence shown here is derived from an EMBL/GenBank/DDBJ whole genome shotgun (WGS) entry which is preliminary data.</text>
</comment>
<feature type="region of interest" description="Disordered" evidence="1">
    <location>
        <begin position="1"/>
        <end position="71"/>
    </location>
</feature>
<feature type="compositionally biased region" description="Low complexity" evidence="1">
    <location>
        <begin position="1"/>
        <end position="13"/>
    </location>
</feature>
<evidence type="ECO:0000313" key="3">
    <source>
        <dbReference type="Proteomes" id="UP001482620"/>
    </source>
</evidence>
<protein>
    <submittedName>
        <fullName evidence="2">Uncharacterized protein</fullName>
    </submittedName>
</protein>
<keyword evidence="3" id="KW-1185">Reference proteome</keyword>
<name>A0ABV0TD14_9TELE</name>
<evidence type="ECO:0000256" key="1">
    <source>
        <dbReference type="SAM" id="MobiDB-lite"/>
    </source>
</evidence>
<reference evidence="2 3" key="1">
    <citation type="submission" date="2021-06" db="EMBL/GenBank/DDBJ databases">
        <authorList>
            <person name="Palmer J.M."/>
        </authorList>
    </citation>
    <scope>NUCLEOTIDE SEQUENCE [LARGE SCALE GENOMIC DNA]</scope>
    <source>
        <strain evidence="3">if_2019</strain>
        <tissue evidence="2">Muscle</tissue>
    </source>
</reference>
<gene>
    <name evidence="2" type="ORF">ILYODFUR_032972</name>
</gene>
<sequence length="102" mass="10976">MRRPLLNGRLRGPAISVSKHDSTRASYAATVEPRSVPSPSCPPQLSAGEITEDAQQQLPTKRRTSDAPVQHQAASLGNIPLVRLAYSPFDPSPLPAVRIRLG</sequence>